<comment type="cofactor">
    <cofactor evidence="1">
        <name>pyridoxal 5'-phosphate</name>
        <dbReference type="ChEBI" id="CHEBI:597326"/>
    </cofactor>
</comment>
<dbReference type="SUPFAM" id="SSF51419">
    <property type="entry name" value="PLP-binding barrel"/>
    <property type="match status" value="1"/>
</dbReference>
<comment type="caution">
    <text evidence="4">The sequence shown here is derived from an EMBL/GenBank/DDBJ whole genome shotgun (WGS) entry which is preliminary data.</text>
</comment>
<dbReference type="Gene3D" id="2.40.37.10">
    <property type="entry name" value="Lyase, Ornithine Decarboxylase, Chain A, domain 1"/>
    <property type="match status" value="1"/>
</dbReference>
<evidence type="ECO:0000259" key="3">
    <source>
        <dbReference type="Pfam" id="PF00278"/>
    </source>
</evidence>
<dbReference type="Gene3D" id="1.20.5.2050">
    <property type="match status" value="2"/>
</dbReference>
<keyword evidence="5" id="KW-1185">Reference proteome</keyword>
<dbReference type="Proteomes" id="UP000604046">
    <property type="component" value="Unassembled WGS sequence"/>
</dbReference>
<keyword evidence="2" id="KW-0663">Pyridoxal phosphate</keyword>
<feature type="domain" description="Orn/DAP/Arg decarboxylase 2 C-terminal" evidence="3">
    <location>
        <begin position="622"/>
        <end position="734"/>
    </location>
</feature>
<dbReference type="AlphaFoldDB" id="A0A812HUA4"/>
<name>A0A812HUA4_9DINO</name>
<dbReference type="GO" id="GO:0009089">
    <property type="term" value="P:lysine biosynthetic process via diaminopimelate"/>
    <property type="evidence" value="ECO:0007669"/>
    <property type="project" value="TreeGrafter"/>
</dbReference>
<accession>A0A812HUA4</accession>
<dbReference type="OrthoDB" id="5034579at2759"/>
<organism evidence="4 5">
    <name type="scientific">Symbiodinium natans</name>
    <dbReference type="NCBI Taxonomy" id="878477"/>
    <lineage>
        <taxon>Eukaryota</taxon>
        <taxon>Sar</taxon>
        <taxon>Alveolata</taxon>
        <taxon>Dinophyceae</taxon>
        <taxon>Suessiales</taxon>
        <taxon>Symbiodiniaceae</taxon>
        <taxon>Symbiodinium</taxon>
    </lineage>
</organism>
<reference evidence="4" key="1">
    <citation type="submission" date="2021-02" db="EMBL/GenBank/DDBJ databases">
        <authorList>
            <person name="Dougan E. K."/>
            <person name="Rhodes N."/>
            <person name="Thang M."/>
            <person name="Chan C."/>
        </authorList>
    </citation>
    <scope>NUCLEOTIDE SEQUENCE</scope>
</reference>
<dbReference type="PANTHER" id="PTHR43727">
    <property type="entry name" value="DIAMINOPIMELATE DECARBOXYLASE"/>
    <property type="match status" value="1"/>
</dbReference>
<sequence>MALSQSRRLRVHARKYHRHAHKSLVISRYSQRADHFDKAAVRKHAAHVAAWIAYGPKGWLPDLDELQLLRKFIDKMGAGLLPSRLREVLPEALAALQLALARRQVGENWKVAEQGLQKSLLKFRCCRRQADAAADAAQDVVAVSDCACTDSGGLQPDSDVVLVDSDLEASTQHLQLVSKMNEWGFLDDAQRLERLQQAEEAARCPLRRLSQAQLFEVVNTAAAALAAPRRQARQRELDLEGSSEATACAEPQGPKADLQRRVRKLLLHALHLWRTKRYDCSAIEHVLDFVQGKIEKFEDKVGEIEGAAAGAIWSSIKQAVNDMLPSAEEKGQCGDLPAGKAADDKATDGFMKRLDRQSGIQGICWNRSTPGWRVAWRDGGRQRAALFSVARFLKQGLSEEAAEQAALEEAKAHREELVRQGKLQPSKPSTSIGSFVRGVFFSKEHQKWRVQFPDPSRAKKGISCGYFATQREAEAKAREMAQKFGVPAETEVVPVQKLSELPHFQPLGPQKGVKWRTGEKGWRARYKTASGKELVKRFLPKDLSDKELKKAWDKAVAWREMEKLGITIELVNLGGGFGIPYRPEETVIDVKSVGAGIHEVYKELITDKNLGAVRVVTECGRYVTGPSGLLFTRVVHRKKIYKNYVGVDACMANLMRPGMYNAYHHITVVRNPEPVEGLPKKDADMPDNSKDLITKSGIYDVVGGLCENNDKFAIDRQLNIDPQPGDVAIIHDAGAHGHSMGFNYNGKPRSAEYLYRPKHVSLWVFLRTTIRYEV</sequence>
<dbReference type="Pfam" id="PF00278">
    <property type="entry name" value="Orn_DAP_Arg_deC"/>
    <property type="match status" value="1"/>
</dbReference>
<dbReference type="GO" id="GO:0008836">
    <property type="term" value="F:diaminopimelate decarboxylase activity"/>
    <property type="evidence" value="ECO:0007669"/>
    <property type="project" value="TreeGrafter"/>
</dbReference>
<dbReference type="PROSITE" id="PS00879">
    <property type="entry name" value="ODR_DC_2_2"/>
    <property type="match status" value="1"/>
</dbReference>
<evidence type="ECO:0000256" key="1">
    <source>
        <dbReference type="ARBA" id="ARBA00001933"/>
    </source>
</evidence>
<evidence type="ECO:0000256" key="2">
    <source>
        <dbReference type="ARBA" id="ARBA00022898"/>
    </source>
</evidence>
<proteinExistence type="predicted"/>
<evidence type="ECO:0000313" key="4">
    <source>
        <dbReference type="EMBL" id="CAE6961094.1"/>
    </source>
</evidence>
<evidence type="ECO:0000313" key="5">
    <source>
        <dbReference type="Proteomes" id="UP000604046"/>
    </source>
</evidence>
<dbReference type="PANTHER" id="PTHR43727:SF2">
    <property type="entry name" value="GROUP IV DECARBOXYLASE"/>
    <property type="match status" value="1"/>
</dbReference>
<dbReference type="SUPFAM" id="SSF50621">
    <property type="entry name" value="Alanine racemase C-terminal domain-like"/>
    <property type="match status" value="1"/>
</dbReference>
<dbReference type="EMBL" id="CAJNDS010000113">
    <property type="protein sequence ID" value="CAE6961094.1"/>
    <property type="molecule type" value="Genomic_DNA"/>
</dbReference>
<protein>
    <submittedName>
        <fullName evidence="4">TabA protein</fullName>
    </submittedName>
</protein>
<dbReference type="InterPro" id="IPR029066">
    <property type="entry name" value="PLP-binding_barrel"/>
</dbReference>
<dbReference type="InterPro" id="IPR009006">
    <property type="entry name" value="Ala_racemase/Decarboxylase_C"/>
</dbReference>
<gene>
    <name evidence="4" type="primary">tabA</name>
    <name evidence="4" type="ORF">SNAT2548_LOCUS1959</name>
</gene>
<dbReference type="InterPro" id="IPR022657">
    <property type="entry name" value="De-COase2_CS"/>
</dbReference>
<dbReference type="InterPro" id="IPR022643">
    <property type="entry name" value="De-COase2_C"/>
</dbReference>